<reference evidence="1 2" key="1">
    <citation type="submission" date="2024-10" db="EMBL/GenBank/DDBJ databases">
        <title>The Natural Products Discovery Center: Release of the First 8490 Sequenced Strains for Exploring Actinobacteria Biosynthetic Diversity.</title>
        <authorList>
            <person name="Kalkreuter E."/>
            <person name="Kautsar S.A."/>
            <person name="Yang D."/>
            <person name="Bader C.D."/>
            <person name="Teijaro C.N."/>
            <person name="Fluegel L."/>
            <person name="Davis C.M."/>
            <person name="Simpson J.R."/>
            <person name="Lauterbach L."/>
            <person name="Steele A.D."/>
            <person name="Gui C."/>
            <person name="Meng S."/>
            <person name="Li G."/>
            <person name="Viehrig K."/>
            <person name="Ye F."/>
            <person name="Su P."/>
            <person name="Kiefer A.F."/>
            <person name="Nichols A."/>
            <person name="Cepeda A.J."/>
            <person name="Yan W."/>
            <person name="Fan B."/>
            <person name="Jiang Y."/>
            <person name="Adhikari A."/>
            <person name="Zheng C.-J."/>
            <person name="Schuster L."/>
            <person name="Cowan T.M."/>
            <person name="Smanski M.J."/>
            <person name="Chevrette M.G."/>
            <person name="De Carvalho L.P.S."/>
            <person name="Shen B."/>
        </authorList>
    </citation>
    <scope>NUCLEOTIDE SEQUENCE [LARGE SCALE GENOMIC DNA]</scope>
    <source>
        <strain evidence="1 2">NPDC048229</strain>
    </source>
</reference>
<proteinExistence type="predicted"/>
<evidence type="ECO:0000313" key="2">
    <source>
        <dbReference type="Proteomes" id="UP001604282"/>
    </source>
</evidence>
<dbReference type="PANTHER" id="PTHR35332">
    <property type="entry name" value="REGULATION OF ENOLASE PROTEIN 1"/>
    <property type="match status" value="1"/>
</dbReference>
<dbReference type="PANTHER" id="PTHR35332:SF2">
    <property type="entry name" value="REGULATION OF ENOLASE PROTEIN 1"/>
    <property type="match status" value="1"/>
</dbReference>
<dbReference type="InterPro" id="IPR009784">
    <property type="entry name" value="DUF1349"/>
</dbReference>
<dbReference type="EMBL" id="JBICZW010000016">
    <property type="protein sequence ID" value="MFG3191904.1"/>
    <property type="molecule type" value="Genomic_DNA"/>
</dbReference>
<dbReference type="Proteomes" id="UP001604282">
    <property type="component" value="Unassembled WGS sequence"/>
</dbReference>
<gene>
    <name evidence="1" type="ORF">ACGFYS_23520</name>
</gene>
<evidence type="ECO:0000313" key="1">
    <source>
        <dbReference type="EMBL" id="MFG3191904.1"/>
    </source>
</evidence>
<accession>A0ABW7C051</accession>
<sequence length="199" mass="21550">MNDETPPLPLALEWVTAPASWSLEDDVLTVTSGARTDLFTDPLDGTRRQDAALALTVPPDGDWQWSARVRAGLRDAWDAGALVVHADVDHWAKLTFERAPDGTPGVFSVVTRGRSDDAIAAPVAVDALWLRISRTGERFAFHSSEDGKRWSLVRQFALGAPGPVRVGLAAQSPVGEGCRAGFDDLRLVPTTLEHLFDGR</sequence>
<dbReference type="SUPFAM" id="SSF49899">
    <property type="entry name" value="Concanavalin A-like lectins/glucanases"/>
    <property type="match status" value="1"/>
</dbReference>
<dbReference type="Pfam" id="PF07081">
    <property type="entry name" value="DUF1349"/>
    <property type="match status" value="1"/>
</dbReference>
<protein>
    <submittedName>
        <fullName evidence="1">DUF1349 domain-containing protein</fullName>
    </submittedName>
</protein>
<dbReference type="RefSeq" id="WP_189851847.1">
    <property type="nucleotide sequence ID" value="NZ_BMVV01000019.1"/>
</dbReference>
<comment type="caution">
    <text evidence="1">The sequence shown here is derived from an EMBL/GenBank/DDBJ whole genome shotgun (WGS) entry which is preliminary data.</text>
</comment>
<dbReference type="Gene3D" id="2.60.120.200">
    <property type="match status" value="1"/>
</dbReference>
<dbReference type="InterPro" id="IPR013320">
    <property type="entry name" value="ConA-like_dom_sf"/>
</dbReference>
<name>A0ABW7C051_9ACTN</name>
<organism evidence="1 2">
    <name type="scientific">Streptomyces omiyaensis</name>
    <dbReference type="NCBI Taxonomy" id="68247"/>
    <lineage>
        <taxon>Bacteria</taxon>
        <taxon>Bacillati</taxon>
        <taxon>Actinomycetota</taxon>
        <taxon>Actinomycetes</taxon>
        <taxon>Kitasatosporales</taxon>
        <taxon>Streptomycetaceae</taxon>
        <taxon>Streptomyces</taxon>
    </lineage>
</organism>
<keyword evidence="2" id="KW-1185">Reference proteome</keyword>